<dbReference type="AlphaFoldDB" id="A0A847TTV3"/>
<feature type="compositionally biased region" description="Basic and acidic residues" evidence="1">
    <location>
        <begin position="36"/>
        <end position="51"/>
    </location>
</feature>
<organism evidence="2 3">
    <name type="scientific">Halomicrobium mukohataei</name>
    <dbReference type="NCBI Taxonomy" id="57705"/>
    <lineage>
        <taxon>Archaea</taxon>
        <taxon>Methanobacteriati</taxon>
        <taxon>Methanobacteriota</taxon>
        <taxon>Stenosarchaea group</taxon>
        <taxon>Halobacteria</taxon>
        <taxon>Halobacteriales</taxon>
        <taxon>Haloarculaceae</taxon>
        <taxon>Halomicrobium</taxon>
    </lineage>
</organism>
<proteinExistence type="predicted"/>
<accession>A0A847TTV3</accession>
<reference evidence="2" key="1">
    <citation type="submission" date="2019-12" db="EMBL/GenBank/DDBJ databases">
        <title>Whole-genome sequence of Halomicrobium mukohataei pws1.</title>
        <authorList>
            <person name="Verma D.K."/>
            <person name="Gopal K."/>
            <person name="Prasad E.S."/>
        </authorList>
    </citation>
    <scope>NUCLEOTIDE SEQUENCE</scope>
    <source>
        <strain evidence="2">Pws1</strain>
    </source>
</reference>
<evidence type="ECO:0000256" key="1">
    <source>
        <dbReference type="SAM" id="MobiDB-lite"/>
    </source>
</evidence>
<dbReference type="EMBL" id="WOYG01000001">
    <property type="protein sequence ID" value="NLV09472.1"/>
    <property type="molecule type" value="Genomic_DNA"/>
</dbReference>
<sequence length="105" mass="12261">MKSFATPGWRNRSQTYSRSYERHAATRSRATVRIEPYARDSRDRRGRDPRGRCRGRRQLRRPADSDRPQPPHGLDPGRRHARPGRSARRGGPRPRGPPGQRRVTW</sequence>
<evidence type="ECO:0000313" key="2">
    <source>
        <dbReference type="EMBL" id="NLV09472.1"/>
    </source>
</evidence>
<gene>
    <name evidence="2" type="ORF">GOC74_05970</name>
</gene>
<feature type="compositionally biased region" description="Basic residues" evidence="1">
    <location>
        <begin position="79"/>
        <end position="92"/>
    </location>
</feature>
<dbReference type="Proteomes" id="UP000608662">
    <property type="component" value="Unassembled WGS sequence"/>
</dbReference>
<feature type="region of interest" description="Disordered" evidence="1">
    <location>
        <begin position="1"/>
        <end position="105"/>
    </location>
</feature>
<protein>
    <submittedName>
        <fullName evidence="2">Uncharacterized protein</fullName>
    </submittedName>
</protein>
<comment type="caution">
    <text evidence="2">The sequence shown here is derived from an EMBL/GenBank/DDBJ whole genome shotgun (WGS) entry which is preliminary data.</text>
</comment>
<evidence type="ECO:0000313" key="3">
    <source>
        <dbReference type="Proteomes" id="UP000608662"/>
    </source>
</evidence>
<name>A0A847TTV3_9EURY</name>